<dbReference type="PANTHER" id="PTHR42061:SF4">
    <property type="entry name" value="ENDO-CHITOSANASE"/>
    <property type="match status" value="1"/>
</dbReference>
<keyword evidence="7" id="KW-0119">Carbohydrate metabolism</keyword>
<evidence type="ECO:0000256" key="4">
    <source>
        <dbReference type="ARBA" id="ARBA00022525"/>
    </source>
</evidence>
<dbReference type="Proteomes" id="UP001215280">
    <property type="component" value="Unassembled WGS sequence"/>
</dbReference>
<evidence type="ECO:0000256" key="5">
    <source>
        <dbReference type="ARBA" id="ARBA00022729"/>
    </source>
</evidence>
<evidence type="ECO:0000313" key="11">
    <source>
        <dbReference type="EMBL" id="KAJ7769169.1"/>
    </source>
</evidence>
<feature type="signal peptide" evidence="10">
    <location>
        <begin position="1"/>
        <end position="23"/>
    </location>
</feature>
<comment type="function">
    <text evidence="10">Chitosanase catalyzing the endo-type cleavage of chitosan, the deacylated form of chitin. Chitosanase may be crucial in the degradation of the deacetylated portion of chitin in the fungal cell wall.</text>
</comment>
<comment type="similarity">
    <text evidence="3 10">Belongs to the glycosyl hydrolase 75 family.</text>
</comment>
<evidence type="ECO:0000256" key="2">
    <source>
        <dbReference type="ARBA" id="ARBA00004613"/>
    </source>
</evidence>
<evidence type="ECO:0000256" key="8">
    <source>
        <dbReference type="ARBA" id="ARBA00023295"/>
    </source>
</evidence>
<keyword evidence="12" id="KW-1185">Reference proteome</keyword>
<dbReference type="InterPro" id="IPR009939">
    <property type="entry name" value="Chitosanase_fungal"/>
</dbReference>
<accession>A0AAD7NNS4</accession>
<keyword evidence="4" id="KW-0964">Secreted</keyword>
<comment type="catalytic activity">
    <reaction evidence="1 10">
        <text>Endohydrolysis of beta-(1-&gt;4)-linkages between D-glucosamine residues in a partly acetylated chitosan.</text>
        <dbReference type="EC" id="3.2.1.132"/>
    </reaction>
</comment>
<keyword evidence="8 10" id="KW-0326">Glycosidase</keyword>
<evidence type="ECO:0000256" key="3">
    <source>
        <dbReference type="ARBA" id="ARBA00007799"/>
    </source>
</evidence>
<evidence type="ECO:0000256" key="6">
    <source>
        <dbReference type="ARBA" id="ARBA00022801"/>
    </source>
</evidence>
<evidence type="ECO:0000313" key="12">
    <source>
        <dbReference type="Proteomes" id="UP001215280"/>
    </source>
</evidence>
<feature type="chain" id="PRO_5041765550" description="Endo-chitosanase" evidence="10">
    <location>
        <begin position="24"/>
        <end position="245"/>
    </location>
</feature>
<proteinExistence type="inferred from homology"/>
<dbReference type="EMBL" id="JARJLG010000026">
    <property type="protein sequence ID" value="KAJ7769169.1"/>
    <property type="molecule type" value="Genomic_DNA"/>
</dbReference>
<keyword evidence="6 10" id="KW-0378">Hydrolase</keyword>
<dbReference type="AlphaFoldDB" id="A0AAD7NNS4"/>
<keyword evidence="9 10" id="KW-0624">Polysaccharide degradation</keyword>
<reference evidence="11" key="1">
    <citation type="submission" date="2023-03" db="EMBL/GenBank/DDBJ databases">
        <title>Massive genome expansion in bonnet fungi (Mycena s.s.) driven by repeated elements and novel gene families across ecological guilds.</title>
        <authorList>
            <consortium name="Lawrence Berkeley National Laboratory"/>
            <person name="Harder C.B."/>
            <person name="Miyauchi S."/>
            <person name="Viragh M."/>
            <person name="Kuo A."/>
            <person name="Thoen E."/>
            <person name="Andreopoulos B."/>
            <person name="Lu D."/>
            <person name="Skrede I."/>
            <person name="Drula E."/>
            <person name="Henrissat B."/>
            <person name="Morin E."/>
            <person name="Kohler A."/>
            <person name="Barry K."/>
            <person name="LaButti K."/>
            <person name="Morin E."/>
            <person name="Salamov A."/>
            <person name="Lipzen A."/>
            <person name="Mereny Z."/>
            <person name="Hegedus B."/>
            <person name="Baldrian P."/>
            <person name="Stursova M."/>
            <person name="Weitz H."/>
            <person name="Taylor A."/>
            <person name="Grigoriev I.V."/>
            <person name="Nagy L.G."/>
            <person name="Martin F."/>
            <person name="Kauserud H."/>
        </authorList>
    </citation>
    <scope>NUCLEOTIDE SEQUENCE</scope>
    <source>
        <strain evidence="11">CBHHK188m</strain>
    </source>
</reference>
<dbReference type="GO" id="GO:0005576">
    <property type="term" value="C:extracellular region"/>
    <property type="evidence" value="ECO:0007669"/>
    <property type="project" value="UniProtKB-SubCell"/>
</dbReference>
<sequence length="245" mass="25806">MIWIMPPAFAPLYALVLASVALAAPMILLNDRGSSTANSSAFAAASSINVAAISAAANASTKNEVDSYYTSQAKDHTSKIYGDWSNLPHVSAFHFMADMDIDCDGVYWNCPGNSGDGQPLTSFGALDSRVVPWYVLPEKFADDKNITGNALGAIICDGKMVYAIFGDTNGATPQVIGEGSLELGRACFPNDNISGDNGHGPADVTYIVFGKEVPTGVGNHTIDIAALKTLGDQQVQLLVQDLKLD</sequence>
<organism evidence="11 12">
    <name type="scientific">Mycena maculata</name>
    <dbReference type="NCBI Taxonomy" id="230809"/>
    <lineage>
        <taxon>Eukaryota</taxon>
        <taxon>Fungi</taxon>
        <taxon>Dikarya</taxon>
        <taxon>Basidiomycota</taxon>
        <taxon>Agaricomycotina</taxon>
        <taxon>Agaricomycetes</taxon>
        <taxon>Agaricomycetidae</taxon>
        <taxon>Agaricales</taxon>
        <taxon>Marasmiineae</taxon>
        <taxon>Mycenaceae</taxon>
        <taxon>Mycena</taxon>
    </lineage>
</organism>
<name>A0AAD7NNS4_9AGAR</name>
<protein>
    <recommendedName>
        <fullName evidence="10">Endo-chitosanase</fullName>
        <ecNumber evidence="10">3.2.1.132</ecNumber>
    </recommendedName>
</protein>
<evidence type="ECO:0000256" key="7">
    <source>
        <dbReference type="ARBA" id="ARBA00023277"/>
    </source>
</evidence>
<evidence type="ECO:0000256" key="9">
    <source>
        <dbReference type="ARBA" id="ARBA00023326"/>
    </source>
</evidence>
<comment type="subcellular location">
    <subcellularLocation>
        <location evidence="2 10">Secreted</location>
    </subcellularLocation>
</comment>
<dbReference type="PANTHER" id="PTHR42061">
    <property type="entry name" value="ENDO-CHITOSANASE"/>
    <property type="match status" value="1"/>
</dbReference>
<evidence type="ECO:0000256" key="10">
    <source>
        <dbReference type="RuleBase" id="RU361208"/>
    </source>
</evidence>
<comment type="caution">
    <text evidence="11">The sequence shown here is derived from an EMBL/GenBank/DDBJ whole genome shotgun (WGS) entry which is preliminary data.</text>
</comment>
<dbReference type="GO" id="GO:0000272">
    <property type="term" value="P:polysaccharide catabolic process"/>
    <property type="evidence" value="ECO:0007669"/>
    <property type="project" value="UniProtKB-KW"/>
</dbReference>
<evidence type="ECO:0000256" key="1">
    <source>
        <dbReference type="ARBA" id="ARBA00000405"/>
    </source>
</evidence>
<dbReference type="EC" id="3.2.1.132" evidence="10"/>
<dbReference type="Pfam" id="PF07335">
    <property type="entry name" value="Glyco_hydro_75"/>
    <property type="match status" value="1"/>
</dbReference>
<dbReference type="GO" id="GO:0016977">
    <property type="term" value="F:chitosanase activity"/>
    <property type="evidence" value="ECO:0007669"/>
    <property type="project" value="UniProtKB-EC"/>
</dbReference>
<keyword evidence="5 10" id="KW-0732">Signal</keyword>
<gene>
    <name evidence="11" type="ORF">DFH07DRAFT_954403</name>
</gene>